<keyword evidence="2" id="KW-0808">Transferase</keyword>
<dbReference type="RefSeq" id="WP_081445505.1">
    <property type="nucleotide sequence ID" value="NZ_CP046315.1"/>
</dbReference>
<dbReference type="Pfam" id="PF00535">
    <property type="entry name" value="Glycos_transf_2"/>
    <property type="match status" value="1"/>
</dbReference>
<protein>
    <submittedName>
        <fullName evidence="2">Glycosyltransferase</fullName>
    </submittedName>
</protein>
<evidence type="ECO:0000313" key="2">
    <source>
        <dbReference type="EMBL" id="QGS11463.1"/>
    </source>
</evidence>
<dbReference type="AlphaFoldDB" id="A0A857ABT2"/>
<accession>A0A857ABT2</accession>
<dbReference type="GO" id="GO:0016740">
    <property type="term" value="F:transferase activity"/>
    <property type="evidence" value="ECO:0007669"/>
    <property type="project" value="UniProtKB-KW"/>
</dbReference>
<dbReference type="InterPro" id="IPR029044">
    <property type="entry name" value="Nucleotide-diphossugar_trans"/>
</dbReference>
<sequence length="347" mass="39196">MSATVTVVVRTRNRPAMLTRALASIASQTFNDYEVVIVNDAGDEAEVRSIVKKQKSAVRSKITIVTNEVSKGREAALESGLSASHNRYYAVHDDDDSWHPHFLEKTVAYLDEHPEAGGVASRCEIVRERVRADGTCIEIEREVLSTDNYGLSLVDMMVENYTPPISQLIRREVADRVGHWDGSLQTQADWDFNLRLLADSPVGFIDGEPLAYWHHRDTMDASLGNSVVTDAYLHKWDNLHIRDRYLRAMLATEDPSSPHLGQALLSAEYYRRMREELARVDSGFHSSLNLVHVDMLNTMTALHQQVHELRGEVSALREHLDAGSPLRQSLRRTASLPKRIVHRLLGR</sequence>
<dbReference type="PANTHER" id="PTHR43685">
    <property type="entry name" value="GLYCOSYLTRANSFERASE"/>
    <property type="match status" value="1"/>
</dbReference>
<dbReference type="CDD" id="cd00761">
    <property type="entry name" value="Glyco_tranf_GTA_type"/>
    <property type="match status" value="1"/>
</dbReference>
<proteinExistence type="predicted"/>
<dbReference type="Proteomes" id="UP000424490">
    <property type="component" value="Chromosome"/>
</dbReference>
<feature type="domain" description="Glycosyltransferase 2-like" evidence="1">
    <location>
        <begin position="6"/>
        <end position="122"/>
    </location>
</feature>
<dbReference type="InterPro" id="IPR001173">
    <property type="entry name" value="Glyco_trans_2-like"/>
</dbReference>
<dbReference type="PANTHER" id="PTHR43685:SF2">
    <property type="entry name" value="GLYCOSYLTRANSFERASE 2-LIKE DOMAIN-CONTAINING PROTEIN"/>
    <property type="match status" value="1"/>
</dbReference>
<evidence type="ECO:0000259" key="1">
    <source>
        <dbReference type="Pfam" id="PF00535"/>
    </source>
</evidence>
<gene>
    <name evidence="2" type="ORF">FOC40_08655</name>
</gene>
<reference evidence="2 3" key="1">
    <citation type="submission" date="2019-11" db="EMBL/GenBank/DDBJ databases">
        <title>FDA dAtabase for Regulatory Grade micrObial Sequences (FDA-ARGOS): Supporting development and validation of Infectious Disease Dx tests.</title>
        <authorList>
            <person name="Stonesifer R."/>
            <person name="Tallon L."/>
            <person name="Sadzewicz L."/>
            <person name="Vavikolanu K."/>
            <person name="Mehta A."/>
            <person name="Aluvathingal J."/>
            <person name="Nadendla S."/>
            <person name="Myers T."/>
            <person name="Yan Y."/>
            <person name="Sichtig H."/>
        </authorList>
    </citation>
    <scope>NUCLEOTIDE SEQUENCE [LARGE SCALE GENOMIC DNA]</scope>
    <source>
        <strain evidence="2 3">FDAARGOS_732</strain>
    </source>
</reference>
<dbReference type="SUPFAM" id="SSF53448">
    <property type="entry name" value="Nucleotide-diphospho-sugar transferases"/>
    <property type="match status" value="1"/>
</dbReference>
<dbReference type="Gene3D" id="3.90.550.10">
    <property type="entry name" value="Spore Coat Polysaccharide Biosynthesis Protein SpsA, Chain A"/>
    <property type="match status" value="1"/>
</dbReference>
<evidence type="ECO:0000313" key="3">
    <source>
        <dbReference type="Proteomes" id="UP000424490"/>
    </source>
</evidence>
<name>A0A857ABT2_9ACTO</name>
<organism evidence="2 3">
    <name type="scientific">Schaalia odontolytica</name>
    <dbReference type="NCBI Taxonomy" id="1660"/>
    <lineage>
        <taxon>Bacteria</taxon>
        <taxon>Bacillati</taxon>
        <taxon>Actinomycetota</taxon>
        <taxon>Actinomycetes</taxon>
        <taxon>Actinomycetales</taxon>
        <taxon>Actinomycetaceae</taxon>
        <taxon>Schaalia</taxon>
    </lineage>
</organism>
<dbReference type="InterPro" id="IPR050834">
    <property type="entry name" value="Glycosyltransf_2"/>
</dbReference>
<dbReference type="EMBL" id="CP046315">
    <property type="protein sequence ID" value="QGS11463.1"/>
    <property type="molecule type" value="Genomic_DNA"/>
</dbReference>